<feature type="region of interest" description="Disordered" evidence="1">
    <location>
        <begin position="1118"/>
        <end position="1142"/>
    </location>
</feature>
<sequence length="1142" mass="125204">MPTGFVCQLHYQGGGSLLCQTSTGDSWQLPFAHAPPHVRIGHAVSFSLAADRAGLAVDLEVIQEKTAKPSAHAEKGLRSIQEKAAKPASSFAKQPTRKLQRSIARFYNADLEERLQMIEAAESFLSDLLNAVELDGDAICKLLCRSAGWLHAPGSFEAKHVAATEVAEVSQPSGPSDLQRRVRGLLISALNSLDLRDITTYQAVDTAVLHILQLMQGKETLFCVSGKFNFDFALWLNLPRPQQVIMSFVCQLHYHGGGSLLCQTSTGDSWQLPFAHAPPHVRIGHTVSFSLAGDGTDLAVDLEVIKEKAAISSATVEVGLRSIQEKAAKPASSFAKQPTRKLQRSIARFHNADLEERLQMIEAAESLLSDLLNAVELDGDAICKLLCRCAGWLHAPGSFEAKHVAAREVAVIETATVSQPSGPSDLQRLVRCLLISALGSLDLSDITTYQAVETAVVYILQLMQGKDIFFSGNGKSLAMRQWRQLRELLVSETAPSGPAKRKASIEAPAVLQDKAARRVSRDRSAAIDGVYRPNERVRSLAWTTLNSWIFVTTNVEGRCAKNAAGVKFALTTANGNYARSAVGVAFASTIAKDRCAKIVVAVAFARTIASGLFAGSVVAAAFALTIANGRIARSAAAVVFALTIADGHSCNPVEDWLKEGSMNMNRHSDFADLQAVLIFSAADEVLLTFVLNPVLGEFPRGWRQVGHVVVEYFLFVCWLLAAEVMIACFARALCAGDRPEGQKQWVIHDTLRGDHGNPVAESSIVFRHTREKSVAKIGQLEVFVTVEDLERQASERRTKCWSMLFAHMAGFAMISAGGDLQHSEFFRENWIFSLLSVVLNVLFLLLIFWISARLRPRGDESDADSEEAAPVDLWNNHAIEAEDELFCLAISFLLVQALRFQVTGILPTKAGLEPGENFGAREIWTVYGEAVLFAVATVAVVLSGRTGRLADLLRGTLSMSFAWCLLFASRWMFESWPLLVRLRISPFSIEGRLILSLFLSAFACSVIIVLDQIEDAATGDDRRVTHKIVKNIVTGLSILVGFTWETTMDGCTEAVVSITHGHERRRLVSKLIGCFIILLVVLPAWRRYILHTVFKLMKYKKDQRAAWKLAEKLQKLDPKSQDVHGFESDSSTESVAEPELTC</sequence>
<proteinExistence type="predicted"/>
<name>A0A9P1D2L0_9DINO</name>
<feature type="transmembrane region" description="Helical" evidence="2">
    <location>
        <begin position="830"/>
        <end position="850"/>
    </location>
</feature>
<dbReference type="Proteomes" id="UP001152797">
    <property type="component" value="Unassembled WGS sequence"/>
</dbReference>
<keyword evidence="2" id="KW-0472">Membrane</keyword>
<reference evidence="3" key="1">
    <citation type="submission" date="2022-10" db="EMBL/GenBank/DDBJ databases">
        <authorList>
            <person name="Chen Y."/>
            <person name="Dougan E. K."/>
            <person name="Chan C."/>
            <person name="Rhodes N."/>
            <person name="Thang M."/>
        </authorList>
    </citation>
    <scope>NUCLEOTIDE SEQUENCE</scope>
</reference>
<feature type="transmembrane region" description="Helical" evidence="2">
    <location>
        <begin position="926"/>
        <end position="944"/>
    </location>
</feature>
<dbReference type="EMBL" id="CAMXCT020003113">
    <property type="protein sequence ID" value="CAL1155913.1"/>
    <property type="molecule type" value="Genomic_DNA"/>
</dbReference>
<dbReference type="AlphaFoldDB" id="A0A9P1D2L0"/>
<feature type="transmembrane region" description="Helical" evidence="2">
    <location>
        <begin position="956"/>
        <end position="973"/>
    </location>
</feature>
<evidence type="ECO:0000256" key="2">
    <source>
        <dbReference type="SAM" id="Phobius"/>
    </source>
</evidence>
<dbReference type="EMBL" id="CAMXCT010003113">
    <property type="protein sequence ID" value="CAI4002538.1"/>
    <property type="molecule type" value="Genomic_DNA"/>
</dbReference>
<protein>
    <submittedName>
        <fullName evidence="5">Ankyrin repeat domain-containing protein 17</fullName>
    </submittedName>
</protein>
<keyword evidence="2" id="KW-0812">Transmembrane</keyword>
<organism evidence="3">
    <name type="scientific">Cladocopium goreaui</name>
    <dbReference type="NCBI Taxonomy" id="2562237"/>
    <lineage>
        <taxon>Eukaryota</taxon>
        <taxon>Sar</taxon>
        <taxon>Alveolata</taxon>
        <taxon>Dinophyceae</taxon>
        <taxon>Suessiales</taxon>
        <taxon>Symbiodiniaceae</taxon>
        <taxon>Cladocopium</taxon>
    </lineage>
</organism>
<feature type="transmembrane region" description="Helical" evidence="2">
    <location>
        <begin position="800"/>
        <end position="818"/>
    </location>
</feature>
<keyword evidence="2" id="KW-1133">Transmembrane helix</keyword>
<accession>A0A9P1D2L0</accession>
<reference evidence="4" key="2">
    <citation type="submission" date="2024-04" db="EMBL/GenBank/DDBJ databases">
        <authorList>
            <person name="Chen Y."/>
            <person name="Shah S."/>
            <person name="Dougan E. K."/>
            <person name="Thang M."/>
            <person name="Chan C."/>
        </authorList>
    </citation>
    <scope>NUCLEOTIDE SEQUENCE [LARGE SCALE GENOMIC DNA]</scope>
</reference>
<evidence type="ECO:0000313" key="5">
    <source>
        <dbReference type="EMBL" id="CAL4789850.1"/>
    </source>
</evidence>
<gene>
    <name evidence="3" type="ORF">C1SCF055_LOCUS28485</name>
</gene>
<evidence type="ECO:0000256" key="1">
    <source>
        <dbReference type="SAM" id="MobiDB-lite"/>
    </source>
</evidence>
<dbReference type="EMBL" id="CAMXCT030003113">
    <property type="protein sequence ID" value="CAL4789850.1"/>
    <property type="molecule type" value="Genomic_DNA"/>
</dbReference>
<feature type="transmembrane region" description="Helical" evidence="2">
    <location>
        <begin position="993"/>
        <end position="1013"/>
    </location>
</feature>
<evidence type="ECO:0000313" key="3">
    <source>
        <dbReference type="EMBL" id="CAI4002538.1"/>
    </source>
</evidence>
<evidence type="ECO:0000313" key="6">
    <source>
        <dbReference type="Proteomes" id="UP001152797"/>
    </source>
</evidence>
<feature type="transmembrane region" description="Helical" evidence="2">
    <location>
        <begin position="670"/>
        <end position="692"/>
    </location>
</feature>
<evidence type="ECO:0000313" key="4">
    <source>
        <dbReference type="EMBL" id="CAL1155913.1"/>
    </source>
</evidence>
<comment type="caution">
    <text evidence="3">The sequence shown here is derived from an EMBL/GenBank/DDBJ whole genome shotgun (WGS) entry which is preliminary data.</text>
</comment>
<feature type="compositionally biased region" description="Basic and acidic residues" evidence="1">
    <location>
        <begin position="1118"/>
        <end position="1127"/>
    </location>
</feature>
<feature type="transmembrane region" description="Helical" evidence="2">
    <location>
        <begin position="885"/>
        <end position="906"/>
    </location>
</feature>
<feature type="transmembrane region" description="Helical" evidence="2">
    <location>
        <begin position="1067"/>
        <end position="1085"/>
    </location>
</feature>
<feature type="transmembrane region" description="Helical" evidence="2">
    <location>
        <begin position="598"/>
        <end position="624"/>
    </location>
</feature>
<keyword evidence="6" id="KW-1185">Reference proteome</keyword>
<feature type="transmembrane region" description="Helical" evidence="2">
    <location>
        <begin position="712"/>
        <end position="734"/>
    </location>
</feature>